<evidence type="ECO:0000256" key="1">
    <source>
        <dbReference type="ARBA" id="ARBA00004123"/>
    </source>
</evidence>
<evidence type="ECO:0000313" key="15">
    <source>
        <dbReference type="EMBL" id="KAJ3138177.1"/>
    </source>
</evidence>
<evidence type="ECO:0000259" key="14">
    <source>
        <dbReference type="Pfam" id="PF18595"/>
    </source>
</evidence>
<evidence type="ECO:0000256" key="2">
    <source>
        <dbReference type="ARBA" id="ARBA00004629"/>
    </source>
</evidence>
<evidence type="ECO:0000256" key="7">
    <source>
        <dbReference type="ARBA" id="ARBA00022838"/>
    </source>
</evidence>
<evidence type="ECO:0000256" key="3">
    <source>
        <dbReference type="ARBA" id="ARBA00005498"/>
    </source>
</evidence>
<evidence type="ECO:0000256" key="10">
    <source>
        <dbReference type="ARBA" id="ARBA00023306"/>
    </source>
</evidence>
<dbReference type="EMBL" id="JADGJH010000099">
    <property type="protein sequence ID" value="KAJ3138177.1"/>
    <property type="molecule type" value="Genomic_DNA"/>
</dbReference>
<dbReference type="Proteomes" id="UP001211907">
    <property type="component" value="Unassembled WGS sequence"/>
</dbReference>
<dbReference type="Pfam" id="PF18595">
    <property type="entry name" value="Nuf2_DHR10-like"/>
    <property type="match status" value="1"/>
</dbReference>
<keyword evidence="6" id="KW-0498">Mitosis</keyword>
<evidence type="ECO:0000256" key="5">
    <source>
        <dbReference type="ARBA" id="ARBA00022618"/>
    </source>
</evidence>
<dbReference type="GO" id="GO:0045132">
    <property type="term" value="P:meiotic chromosome segregation"/>
    <property type="evidence" value="ECO:0007669"/>
    <property type="project" value="TreeGrafter"/>
</dbReference>
<evidence type="ECO:0000256" key="4">
    <source>
        <dbReference type="ARBA" id="ARBA00022454"/>
    </source>
</evidence>
<keyword evidence="10" id="KW-0131">Cell cycle</keyword>
<feature type="domain" description="Kinetochore protein Nuf2 N-terminal" evidence="13">
    <location>
        <begin position="4"/>
        <end position="146"/>
    </location>
</feature>
<protein>
    <submittedName>
        <fullName evidence="15">Kinetochore-associated Ndc80 complex subunit nuf2</fullName>
    </submittedName>
</protein>
<keyword evidence="4" id="KW-0158">Chromosome</keyword>
<dbReference type="Gene3D" id="1.10.418.60">
    <property type="entry name" value="Ncd80 complex, Nuf2 subunit"/>
    <property type="match status" value="1"/>
</dbReference>
<gene>
    <name evidence="15" type="primary">NUF2</name>
    <name evidence="15" type="ORF">HK100_012924</name>
</gene>
<evidence type="ECO:0000259" key="13">
    <source>
        <dbReference type="Pfam" id="PF03800"/>
    </source>
</evidence>
<evidence type="ECO:0000256" key="6">
    <source>
        <dbReference type="ARBA" id="ARBA00022776"/>
    </source>
</evidence>
<dbReference type="GO" id="GO:0044877">
    <property type="term" value="F:protein-containing complex binding"/>
    <property type="evidence" value="ECO:0007669"/>
    <property type="project" value="TreeGrafter"/>
</dbReference>
<sequence>MQGYSFPLLKPSEIVACMADMHISFGAEDLERPSPQKMLCIYESFTDKFMGVTRSNYSNASNNFHLMSALESDIVENADLHMEDIALMGFYRMLAKLLQQVGVPDFSIRDLIKPEPGHVRKILSAIINFAKFREERVSVFEQCTKKSVEVLEKRTYLLEKNNDIAERVNTMRLQRAEQEPAYQRVREKNLALTAELRELKRIQTAMTADIENLKKIKSETIEKMNNTQFLLANCKQDCSRLRGRIVPNPEKLQQALVEMNSSILSEKASLTAREKQYRDLLSKMEAMSTVQNDLVICTKLMEECEFEMKKASTAANKLAGEQENAERKNQELRDVNIKEQQFKRQLANISEKITRLGKQQAGKKDLNDAKMGELSAEYESSLKDRDINQAKIESNQARISELEDKISTLRKKIENEAITFQDSYSKLKTRGERYCADLAKMMSNMK</sequence>
<name>A0AAD5XGL5_9FUNG</name>
<dbReference type="GO" id="GO:0007052">
    <property type="term" value="P:mitotic spindle organization"/>
    <property type="evidence" value="ECO:0007669"/>
    <property type="project" value="TreeGrafter"/>
</dbReference>
<keyword evidence="7" id="KW-0995">Kinetochore</keyword>
<evidence type="ECO:0000256" key="11">
    <source>
        <dbReference type="ARBA" id="ARBA00023328"/>
    </source>
</evidence>
<keyword evidence="5" id="KW-0132">Cell division</keyword>
<evidence type="ECO:0000313" key="16">
    <source>
        <dbReference type="Proteomes" id="UP001211907"/>
    </source>
</evidence>
<keyword evidence="11" id="KW-0137">Centromere</keyword>
<evidence type="ECO:0000256" key="9">
    <source>
        <dbReference type="ARBA" id="ARBA00023242"/>
    </source>
</evidence>
<comment type="similarity">
    <text evidence="3">Belongs to the NUF2 family.</text>
</comment>
<organism evidence="15 16">
    <name type="scientific">Physocladia obscura</name>
    <dbReference type="NCBI Taxonomy" id="109957"/>
    <lineage>
        <taxon>Eukaryota</taxon>
        <taxon>Fungi</taxon>
        <taxon>Fungi incertae sedis</taxon>
        <taxon>Chytridiomycota</taxon>
        <taxon>Chytridiomycota incertae sedis</taxon>
        <taxon>Chytridiomycetes</taxon>
        <taxon>Chytridiales</taxon>
        <taxon>Chytriomycetaceae</taxon>
        <taxon>Physocladia</taxon>
    </lineage>
</organism>
<accession>A0AAD5XGL5</accession>
<dbReference type="PANTHER" id="PTHR21650:SF2">
    <property type="entry name" value="KINETOCHORE PROTEIN NUF2"/>
    <property type="match status" value="1"/>
</dbReference>
<keyword evidence="9" id="KW-0539">Nucleus</keyword>
<dbReference type="InterPro" id="IPR005549">
    <property type="entry name" value="Kinetochore_Nuf2_N"/>
</dbReference>
<dbReference type="GO" id="GO:0051301">
    <property type="term" value="P:cell division"/>
    <property type="evidence" value="ECO:0007669"/>
    <property type="project" value="UniProtKB-KW"/>
</dbReference>
<keyword evidence="16" id="KW-1185">Reference proteome</keyword>
<dbReference type="GO" id="GO:0031262">
    <property type="term" value="C:Ndc80 complex"/>
    <property type="evidence" value="ECO:0007669"/>
    <property type="project" value="InterPro"/>
</dbReference>
<feature type="coiled-coil region" evidence="12">
    <location>
        <begin position="308"/>
        <end position="352"/>
    </location>
</feature>
<dbReference type="AlphaFoldDB" id="A0AAD5XGL5"/>
<dbReference type="GO" id="GO:0005634">
    <property type="term" value="C:nucleus"/>
    <property type="evidence" value="ECO:0007669"/>
    <property type="project" value="UniProtKB-SubCell"/>
</dbReference>
<evidence type="ECO:0000256" key="8">
    <source>
        <dbReference type="ARBA" id="ARBA00023054"/>
    </source>
</evidence>
<dbReference type="Pfam" id="PF03800">
    <property type="entry name" value="Nuf2"/>
    <property type="match status" value="1"/>
</dbReference>
<dbReference type="GO" id="GO:0051315">
    <property type="term" value="P:attachment of mitotic spindle microtubules to kinetochore"/>
    <property type="evidence" value="ECO:0007669"/>
    <property type="project" value="TreeGrafter"/>
</dbReference>
<feature type="coiled-coil region" evidence="12">
    <location>
        <begin position="385"/>
        <end position="419"/>
    </location>
</feature>
<keyword evidence="8 12" id="KW-0175">Coiled coil</keyword>
<feature type="domain" description="Nuf2 DHR10-like" evidence="14">
    <location>
        <begin position="262"/>
        <end position="374"/>
    </location>
</feature>
<proteinExistence type="inferred from homology"/>
<comment type="subcellular location">
    <subcellularLocation>
        <location evidence="2">Chromosome</location>
        <location evidence="2">Centromere</location>
        <location evidence="2">Kinetochore</location>
    </subcellularLocation>
    <subcellularLocation>
        <location evidence="1">Nucleus</location>
    </subcellularLocation>
</comment>
<reference evidence="15" key="1">
    <citation type="submission" date="2020-05" db="EMBL/GenBank/DDBJ databases">
        <title>Phylogenomic resolution of chytrid fungi.</title>
        <authorList>
            <person name="Stajich J.E."/>
            <person name="Amses K."/>
            <person name="Simmons R."/>
            <person name="Seto K."/>
            <person name="Myers J."/>
            <person name="Bonds A."/>
            <person name="Quandt C.A."/>
            <person name="Barry K."/>
            <person name="Liu P."/>
            <person name="Grigoriev I."/>
            <person name="Longcore J.E."/>
            <person name="James T.Y."/>
        </authorList>
    </citation>
    <scope>NUCLEOTIDE SEQUENCE</scope>
    <source>
        <strain evidence="15">JEL0513</strain>
    </source>
</reference>
<dbReference type="GO" id="GO:0051383">
    <property type="term" value="P:kinetochore organization"/>
    <property type="evidence" value="ECO:0007669"/>
    <property type="project" value="TreeGrafter"/>
</dbReference>
<comment type="caution">
    <text evidence="15">The sequence shown here is derived from an EMBL/GenBank/DDBJ whole genome shotgun (WGS) entry which is preliminary data.</text>
</comment>
<dbReference type="InterPro" id="IPR038275">
    <property type="entry name" value="Nuf2_N_sf"/>
</dbReference>
<dbReference type="InterPro" id="IPR041112">
    <property type="entry name" value="Nuf2_DHR10-like"/>
</dbReference>
<dbReference type="PANTHER" id="PTHR21650">
    <property type="entry name" value="MEMBRALIN/KINETOCHORE PROTEIN NUF2"/>
    <property type="match status" value="1"/>
</dbReference>
<evidence type="ECO:0000256" key="12">
    <source>
        <dbReference type="SAM" id="Coils"/>
    </source>
</evidence>